<gene>
    <name evidence="1" type="ORF">E5676_scaffold606G00060</name>
</gene>
<dbReference type="EMBL" id="SSTD01013339">
    <property type="protein sequence ID" value="TYK07135.1"/>
    <property type="molecule type" value="Genomic_DNA"/>
</dbReference>
<sequence length="158" mass="18459">MWRCCSHFSSSHQPNVFPYPTPPNPLRESVSEESNYVVPLESTYFTLVTLPDQNSHTVILPTNQVPRKTYYRRTLRKKVRFTVVQLVVVQDSEPLRDQGNINNYDPSLDLPIALRKVRSLHCQPLLYYNTQESYLALESPGWKTTVMEEMRTLEKKKT</sequence>
<reference evidence="1 2" key="1">
    <citation type="submission" date="2019-08" db="EMBL/GenBank/DDBJ databases">
        <title>Draft genome sequences of two oriental melons (Cucumis melo L. var makuwa).</title>
        <authorList>
            <person name="Kwon S.-Y."/>
        </authorList>
    </citation>
    <scope>NUCLEOTIDE SEQUENCE [LARGE SCALE GENOMIC DNA]</scope>
    <source>
        <strain evidence="2">cv. Chang Bougi</strain>
        <tissue evidence="1">Leaf</tissue>
    </source>
</reference>
<accession>A0A5D3C6T5</accession>
<protein>
    <submittedName>
        <fullName evidence="1">E3 ubiquitin-protein ligase PRT1 isoform X2</fullName>
    </submittedName>
</protein>
<evidence type="ECO:0000313" key="1">
    <source>
        <dbReference type="EMBL" id="TYK07135.1"/>
    </source>
</evidence>
<comment type="caution">
    <text evidence="1">The sequence shown here is derived from an EMBL/GenBank/DDBJ whole genome shotgun (WGS) entry which is preliminary data.</text>
</comment>
<dbReference type="Proteomes" id="UP000321947">
    <property type="component" value="Unassembled WGS sequence"/>
</dbReference>
<evidence type="ECO:0000313" key="2">
    <source>
        <dbReference type="Proteomes" id="UP000321947"/>
    </source>
</evidence>
<proteinExistence type="predicted"/>
<organism evidence="1 2">
    <name type="scientific">Cucumis melo var. makuwa</name>
    <name type="common">Oriental melon</name>
    <dbReference type="NCBI Taxonomy" id="1194695"/>
    <lineage>
        <taxon>Eukaryota</taxon>
        <taxon>Viridiplantae</taxon>
        <taxon>Streptophyta</taxon>
        <taxon>Embryophyta</taxon>
        <taxon>Tracheophyta</taxon>
        <taxon>Spermatophyta</taxon>
        <taxon>Magnoliopsida</taxon>
        <taxon>eudicotyledons</taxon>
        <taxon>Gunneridae</taxon>
        <taxon>Pentapetalae</taxon>
        <taxon>rosids</taxon>
        <taxon>fabids</taxon>
        <taxon>Cucurbitales</taxon>
        <taxon>Cucurbitaceae</taxon>
        <taxon>Benincaseae</taxon>
        <taxon>Cucumis</taxon>
    </lineage>
</organism>
<name>A0A5D3C6T5_CUCMM</name>
<dbReference type="AlphaFoldDB" id="A0A5D3C6T5"/>